<evidence type="ECO:0000313" key="2">
    <source>
        <dbReference type="Proteomes" id="UP000107383"/>
    </source>
</evidence>
<reference evidence="1 2" key="2">
    <citation type="journal article" date="2012" name="J. Gen. Virol.">
        <title>Genome sequence of a waterfowl aviadenovirus, goose adenovirus 4.</title>
        <authorList>
            <person name="Kajan G.L."/>
            <person name="Davison A.J."/>
            <person name="Palya V."/>
            <person name="Harrach B."/>
            <person name="Benko M."/>
        </authorList>
    </citation>
    <scope>NUCLEOTIDE SEQUENCE [LARGE SCALE GENOMIC DNA]</scope>
    <source>
        <strain evidence="1">P29</strain>
    </source>
</reference>
<keyword evidence="2" id="KW-1185">Reference proteome</keyword>
<reference evidence="1 2" key="1">
    <citation type="journal article" date="2010" name="Acta Vet. Hung.">
        <title>Hepatitis and hydropericardium syndrome associated with adenovirus infection in goslings.</title>
        <authorList>
            <person name="Ivanics E."/>
            <person name="Palya V."/>
            <person name="Markos B."/>
            <person name="Dan A."/>
            <person name="Ursu K."/>
            <person name="Harrach B."/>
            <person name="Kajan G."/>
            <person name="Glavits R."/>
        </authorList>
    </citation>
    <scope>NUCLEOTIDE SEQUENCE [LARGE SCALE GENOMIC DNA]</scope>
    <source>
        <strain evidence="1">P29</strain>
    </source>
</reference>
<sequence>MIQTQIWMRVSVFNFQNHHDCNVSTGLLYGFFLLGSLRPIPPTQSI</sequence>
<dbReference type="EMBL" id="JF510462">
    <property type="protein sequence ID" value="AFK29213.1"/>
    <property type="molecule type" value="Genomic_DNA"/>
</dbReference>
<dbReference type="RefSeq" id="YP_006383551.1">
    <property type="nucleotide sequence ID" value="NC_017979.1"/>
</dbReference>
<name>I3RSC8_9ADEN</name>
<protein>
    <submittedName>
        <fullName evidence="1">Protein ORF1C</fullName>
    </submittedName>
</protein>
<accession>I3RSC8</accession>
<proteinExistence type="predicted"/>
<evidence type="ECO:0000313" key="1">
    <source>
        <dbReference type="EMBL" id="AFK29213.1"/>
    </source>
</evidence>
<dbReference type="GeneID" id="12978932"/>
<dbReference type="Proteomes" id="UP000107383">
    <property type="component" value="Segment"/>
</dbReference>
<dbReference type="KEGG" id="vg:12978932"/>
<organism evidence="1 2">
    <name type="scientific">Goose adenovirus 4</name>
    <dbReference type="NCBI Taxonomy" id="1193422"/>
    <lineage>
        <taxon>Viruses</taxon>
        <taxon>Varidnaviria</taxon>
        <taxon>Bamfordvirae</taxon>
        <taxon>Preplasmiviricota</taxon>
        <taxon>Polisuviricotina</taxon>
        <taxon>Pharingeaviricetes</taxon>
        <taxon>Rowavirales</taxon>
        <taxon>Adenoviridae</taxon>
        <taxon>Aviadenovirus</taxon>
        <taxon>Aviadenovirus anseris</taxon>
        <taxon>Goose aviadenovirus A</taxon>
    </lineage>
</organism>
<gene>
    <name evidence="1" type="primary">ORF1C</name>
</gene>